<dbReference type="Proteomes" id="UP000199229">
    <property type="component" value="Unassembled WGS sequence"/>
</dbReference>
<dbReference type="AlphaFoldDB" id="A0A1I2SU32"/>
<accession>A0A1I2SU32</accession>
<evidence type="ECO:0000313" key="1">
    <source>
        <dbReference type="EMBL" id="SFG55389.1"/>
    </source>
</evidence>
<protein>
    <submittedName>
        <fullName evidence="1">Uncharacterized protein</fullName>
    </submittedName>
</protein>
<reference evidence="2" key="1">
    <citation type="submission" date="2016-10" db="EMBL/GenBank/DDBJ databases">
        <authorList>
            <person name="Varghese N."/>
            <person name="Submissions S."/>
        </authorList>
    </citation>
    <scope>NUCLEOTIDE SEQUENCE [LARGE SCALE GENOMIC DNA]</scope>
    <source>
        <strain evidence="2">Gh-105</strain>
    </source>
</reference>
<name>A0A1I2SU32_9HYPH</name>
<dbReference type="STRING" id="582675.SAMN05192565_105161"/>
<organism evidence="1 2">
    <name type="scientific">Methylobacterium gossipiicola</name>
    <dbReference type="NCBI Taxonomy" id="582675"/>
    <lineage>
        <taxon>Bacteria</taxon>
        <taxon>Pseudomonadati</taxon>
        <taxon>Pseudomonadota</taxon>
        <taxon>Alphaproteobacteria</taxon>
        <taxon>Hyphomicrobiales</taxon>
        <taxon>Methylobacteriaceae</taxon>
        <taxon>Methylobacterium</taxon>
    </lineage>
</organism>
<sequence>MTFLHRIAHSIAAVVRGIVQGLTLGFDALVGPVGRLSDKIEAHLLNRTNLLRAHYAAPRRRDAIYDRFEAETRS</sequence>
<gene>
    <name evidence="1" type="ORF">SAMN05192565_105161</name>
</gene>
<keyword evidence="2" id="KW-1185">Reference proteome</keyword>
<evidence type="ECO:0000313" key="2">
    <source>
        <dbReference type="Proteomes" id="UP000199229"/>
    </source>
</evidence>
<proteinExistence type="predicted"/>
<dbReference type="EMBL" id="FOPM01000005">
    <property type="protein sequence ID" value="SFG55389.1"/>
    <property type="molecule type" value="Genomic_DNA"/>
</dbReference>